<gene>
    <name evidence="1" type="ORF">SCULI_v1c04490</name>
</gene>
<dbReference type="Proteomes" id="UP000019267">
    <property type="component" value="Chromosome"/>
</dbReference>
<dbReference type="HOGENOM" id="CLU_1561920_0_0_14"/>
<name>W6A7G9_9MOLU</name>
<protein>
    <submittedName>
        <fullName evidence="1">Uncharacterized protein</fullName>
    </submittedName>
</protein>
<proteinExistence type="predicted"/>
<evidence type="ECO:0000313" key="2">
    <source>
        <dbReference type="Proteomes" id="UP000019267"/>
    </source>
</evidence>
<accession>W6A7G9</accession>
<dbReference type="AlphaFoldDB" id="W6A7G9"/>
<dbReference type="PATRIC" id="fig|1276246.3.peg.448"/>
<reference evidence="1 2" key="1">
    <citation type="journal article" date="2014" name="Genome Biol. Evol.">
        <title>Molecular evolution of the substrate utilization strategies and putative virulence factors in mosquito-associated Spiroplasma species.</title>
        <authorList>
            <person name="Chang T.H."/>
            <person name="Lo W.S."/>
            <person name="Ku C."/>
            <person name="Chen L.L."/>
            <person name="Kuo C.H."/>
        </authorList>
    </citation>
    <scope>NUCLEOTIDE SEQUENCE [LARGE SCALE GENOMIC DNA]</scope>
    <source>
        <strain evidence="1">AES-1</strain>
    </source>
</reference>
<dbReference type="RefSeq" id="WP_025363027.1">
    <property type="nucleotide sequence ID" value="NZ_CP006681.1"/>
</dbReference>
<evidence type="ECO:0000313" key="1">
    <source>
        <dbReference type="EMBL" id="AHI52790.1"/>
    </source>
</evidence>
<dbReference type="KEGG" id="scq:SCULI_v1c04490"/>
<sequence length="171" mass="20342">MEISNYLKSIYKVLNESGCTQIEFYESQDAKFNAKNGFRVIKDVYKIRYMNSNYKFINFYLTFNNNNLIYRASNRQTVSFAINAENKTNQEINEIIEMYLERDSHLGFDPMEFSLQSSPVRFLDSLDPKEINIYVEILRYKNTTPQSSSISDFMFFDNFLTFETEFLPLFL</sequence>
<dbReference type="OrthoDB" id="389448at2"/>
<dbReference type="STRING" id="1276246.SCULI_v1c04490"/>
<dbReference type="EMBL" id="CP006681">
    <property type="protein sequence ID" value="AHI52790.1"/>
    <property type="molecule type" value="Genomic_DNA"/>
</dbReference>
<organism evidence="1 2">
    <name type="scientific">Spiroplasma culicicola AES-1</name>
    <dbReference type="NCBI Taxonomy" id="1276246"/>
    <lineage>
        <taxon>Bacteria</taxon>
        <taxon>Bacillati</taxon>
        <taxon>Mycoplasmatota</taxon>
        <taxon>Mollicutes</taxon>
        <taxon>Entomoplasmatales</taxon>
        <taxon>Spiroplasmataceae</taxon>
        <taxon>Spiroplasma</taxon>
    </lineage>
</organism>
<keyword evidence="2" id="KW-1185">Reference proteome</keyword>